<keyword evidence="1" id="KW-1015">Disulfide bond</keyword>
<dbReference type="InterPro" id="IPR020901">
    <property type="entry name" value="Prtase_inh_Kunz-CS"/>
</dbReference>
<dbReference type="SUPFAM" id="SSF57362">
    <property type="entry name" value="BPTI-like"/>
    <property type="match status" value="1"/>
</dbReference>
<dbReference type="PROSITE" id="PS00280">
    <property type="entry name" value="BPTI_KUNITZ_1"/>
    <property type="match status" value="1"/>
</dbReference>
<evidence type="ECO:0000313" key="5">
    <source>
        <dbReference type="Proteomes" id="UP000663828"/>
    </source>
</evidence>
<accession>A0A815JSQ7</accession>
<evidence type="ECO:0000259" key="3">
    <source>
        <dbReference type="PROSITE" id="PS50279"/>
    </source>
</evidence>
<dbReference type="Gene3D" id="4.10.410.10">
    <property type="entry name" value="Pancreatic trypsin inhibitor Kunitz domain"/>
    <property type="match status" value="1"/>
</dbReference>
<dbReference type="Proteomes" id="UP000663828">
    <property type="component" value="Unassembled WGS sequence"/>
</dbReference>
<dbReference type="InterPro" id="IPR036880">
    <property type="entry name" value="Kunitz_BPTI_sf"/>
</dbReference>
<keyword evidence="5" id="KW-1185">Reference proteome</keyword>
<evidence type="ECO:0000313" key="4">
    <source>
        <dbReference type="EMBL" id="CAF1380627.1"/>
    </source>
</evidence>
<sequence length="173" mass="19525">MQTLLGVLCMLLSIRFIDNTQCQRNSQIVGPCGCCPIIGGVCISYEAIDGLAALWHVCVPVHLEKTFTLDQCIPKILPANNFTRLCRTTNETFRIFPQCATKQTCLLPKPSRPYKFECHTPMAVKGSCKRSIKRFTYDAKHRQCVPFTYSGCGGSTNRFFRQEQCEKLCLKST</sequence>
<evidence type="ECO:0000256" key="2">
    <source>
        <dbReference type="SAM" id="SignalP"/>
    </source>
</evidence>
<dbReference type="GO" id="GO:0004867">
    <property type="term" value="F:serine-type endopeptidase inhibitor activity"/>
    <property type="evidence" value="ECO:0007669"/>
    <property type="project" value="InterPro"/>
</dbReference>
<dbReference type="PANTHER" id="PTHR10083">
    <property type="entry name" value="KUNITZ-TYPE PROTEASE INHIBITOR-RELATED"/>
    <property type="match status" value="1"/>
</dbReference>
<feature type="signal peptide" evidence="2">
    <location>
        <begin position="1"/>
        <end position="22"/>
    </location>
</feature>
<reference evidence="4" key="1">
    <citation type="submission" date="2021-02" db="EMBL/GenBank/DDBJ databases">
        <authorList>
            <person name="Nowell W R."/>
        </authorList>
    </citation>
    <scope>NUCLEOTIDE SEQUENCE</scope>
</reference>
<organism evidence="4 5">
    <name type="scientific">Adineta ricciae</name>
    <name type="common">Rotifer</name>
    <dbReference type="NCBI Taxonomy" id="249248"/>
    <lineage>
        <taxon>Eukaryota</taxon>
        <taxon>Metazoa</taxon>
        <taxon>Spiralia</taxon>
        <taxon>Gnathifera</taxon>
        <taxon>Rotifera</taxon>
        <taxon>Eurotatoria</taxon>
        <taxon>Bdelloidea</taxon>
        <taxon>Adinetida</taxon>
        <taxon>Adinetidae</taxon>
        <taxon>Adineta</taxon>
    </lineage>
</organism>
<dbReference type="Pfam" id="PF00014">
    <property type="entry name" value="Kunitz_BPTI"/>
    <property type="match status" value="1"/>
</dbReference>
<keyword evidence="2" id="KW-0732">Signal</keyword>
<name>A0A815JSQ7_ADIRI</name>
<gene>
    <name evidence="4" type="ORF">XAT740_LOCUS33056</name>
</gene>
<dbReference type="InterPro" id="IPR002223">
    <property type="entry name" value="Kunitz_BPTI"/>
</dbReference>
<dbReference type="GO" id="GO:0005615">
    <property type="term" value="C:extracellular space"/>
    <property type="evidence" value="ECO:0007669"/>
    <property type="project" value="TreeGrafter"/>
</dbReference>
<protein>
    <recommendedName>
        <fullName evidence="3">BPTI/Kunitz inhibitor domain-containing protein</fullName>
    </recommendedName>
</protein>
<dbReference type="SMART" id="SM00131">
    <property type="entry name" value="KU"/>
    <property type="match status" value="1"/>
</dbReference>
<dbReference type="CDD" id="cd00109">
    <property type="entry name" value="Kunitz-type"/>
    <property type="match status" value="1"/>
</dbReference>
<feature type="chain" id="PRO_5032393381" description="BPTI/Kunitz inhibitor domain-containing protein" evidence="2">
    <location>
        <begin position="23"/>
        <end position="173"/>
    </location>
</feature>
<dbReference type="EMBL" id="CAJNOR010003128">
    <property type="protein sequence ID" value="CAF1380627.1"/>
    <property type="molecule type" value="Genomic_DNA"/>
</dbReference>
<comment type="caution">
    <text evidence="4">The sequence shown here is derived from an EMBL/GenBank/DDBJ whole genome shotgun (WGS) entry which is preliminary data.</text>
</comment>
<dbReference type="PROSITE" id="PS50279">
    <property type="entry name" value="BPTI_KUNITZ_2"/>
    <property type="match status" value="1"/>
</dbReference>
<proteinExistence type="predicted"/>
<dbReference type="InterPro" id="IPR050098">
    <property type="entry name" value="TFPI/VKTCI-like"/>
</dbReference>
<dbReference type="PANTHER" id="PTHR10083:SF374">
    <property type="entry name" value="BPTI_KUNITZ INHIBITOR DOMAIN-CONTAINING PROTEIN"/>
    <property type="match status" value="1"/>
</dbReference>
<feature type="domain" description="BPTI/Kunitz inhibitor" evidence="3">
    <location>
        <begin position="118"/>
        <end position="169"/>
    </location>
</feature>
<dbReference type="AlphaFoldDB" id="A0A815JSQ7"/>
<evidence type="ECO:0000256" key="1">
    <source>
        <dbReference type="ARBA" id="ARBA00023157"/>
    </source>
</evidence>